<gene>
    <name evidence="9" type="ORF">OIU74_014818</name>
</gene>
<dbReference type="GO" id="GO:0005524">
    <property type="term" value="F:ATP binding"/>
    <property type="evidence" value="ECO:0007669"/>
    <property type="project" value="UniProtKB-KW"/>
</dbReference>
<dbReference type="GO" id="GO:0005777">
    <property type="term" value="C:peroxisome"/>
    <property type="evidence" value="ECO:0007669"/>
    <property type="project" value="TreeGrafter"/>
</dbReference>
<dbReference type="InterPro" id="IPR013750">
    <property type="entry name" value="GHMP_kinase_C_dom"/>
</dbReference>
<feature type="chain" id="PRO_5040514516" description="phosphomevalonate kinase" evidence="7">
    <location>
        <begin position="19"/>
        <end position="316"/>
    </location>
</feature>
<dbReference type="InterPro" id="IPR020568">
    <property type="entry name" value="Ribosomal_Su5_D2-typ_SF"/>
</dbReference>
<dbReference type="SUPFAM" id="SSF54211">
    <property type="entry name" value="Ribosomal protein S5 domain 2-like"/>
    <property type="match status" value="1"/>
</dbReference>
<organism evidence="9 10">
    <name type="scientific">Salix koriyanagi</name>
    <dbReference type="NCBI Taxonomy" id="2511006"/>
    <lineage>
        <taxon>Eukaryota</taxon>
        <taxon>Viridiplantae</taxon>
        <taxon>Streptophyta</taxon>
        <taxon>Embryophyta</taxon>
        <taxon>Tracheophyta</taxon>
        <taxon>Spermatophyta</taxon>
        <taxon>Magnoliopsida</taxon>
        <taxon>eudicotyledons</taxon>
        <taxon>Gunneridae</taxon>
        <taxon>Pentapetalae</taxon>
        <taxon>rosids</taxon>
        <taxon>fabids</taxon>
        <taxon>Malpighiales</taxon>
        <taxon>Salicaceae</taxon>
        <taxon>Saliceae</taxon>
        <taxon>Salix</taxon>
    </lineage>
</organism>
<dbReference type="EMBL" id="JAPFFM010000017">
    <property type="protein sequence ID" value="KAJ6695788.1"/>
    <property type="molecule type" value="Genomic_DNA"/>
</dbReference>
<keyword evidence="3" id="KW-0808">Transferase</keyword>
<evidence type="ECO:0000256" key="6">
    <source>
        <dbReference type="ARBA" id="ARBA00022840"/>
    </source>
</evidence>
<evidence type="ECO:0000256" key="7">
    <source>
        <dbReference type="SAM" id="SignalP"/>
    </source>
</evidence>
<dbReference type="PANTHER" id="PTHR31814">
    <property type="match status" value="1"/>
</dbReference>
<keyword evidence="7" id="KW-0732">Signal</keyword>
<dbReference type="Gene3D" id="3.30.230.10">
    <property type="match status" value="1"/>
</dbReference>
<dbReference type="PANTHER" id="PTHR31814:SF2">
    <property type="entry name" value="PHOSPHOMEVALONATE KINASE"/>
    <property type="match status" value="1"/>
</dbReference>
<keyword evidence="4" id="KW-0547">Nucleotide-binding</keyword>
<dbReference type="GO" id="GO:0019287">
    <property type="term" value="P:isopentenyl diphosphate biosynthetic process, mevalonate pathway"/>
    <property type="evidence" value="ECO:0007669"/>
    <property type="project" value="TreeGrafter"/>
</dbReference>
<name>A0A9Q0PWQ3_9ROSI</name>
<evidence type="ECO:0000256" key="3">
    <source>
        <dbReference type="ARBA" id="ARBA00022679"/>
    </source>
</evidence>
<proteinExistence type="predicted"/>
<evidence type="ECO:0000313" key="10">
    <source>
        <dbReference type="Proteomes" id="UP001151752"/>
    </source>
</evidence>
<evidence type="ECO:0000313" key="9">
    <source>
        <dbReference type="EMBL" id="KAJ6695788.1"/>
    </source>
</evidence>
<dbReference type="Proteomes" id="UP001151752">
    <property type="component" value="Chromosome 3"/>
</dbReference>
<dbReference type="EC" id="2.7.4.2" evidence="2"/>
<dbReference type="AlphaFoldDB" id="A0A9Q0PWQ3"/>
<evidence type="ECO:0000256" key="5">
    <source>
        <dbReference type="ARBA" id="ARBA00022777"/>
    </source>
</evidence>
<reference evidence="9" key="2">
    <citation type="journal article" date="2023" name="Int. J. Mol. Sci.">
        <title>De Novo Assembly and Annotation of 11 Diverse Shrub Willow (Salix) Genomes Reveals Novel Gene Organization in Sex-Linked Regions.</title>
        <authorList>
            <person name="Hyden B."/>
            <person name="Feng K."/>
            <person name="Yates T.B."/>
            <person name="Jawdy S."/>
            <person name="Cereghino C."/>
            <person name="Smart L.B."/>
            <person name="Muchero W."/>
        </authorList>
    </citation>
    <scope>NUCLEOTIDE SEQUENCE</scope>
    <source>
        <tissue evidence="9">Shoot tip</tissue>
    </source>
</reference>
<comment type="pathway">
    <text evidence="1">Isoprenoid biosynthesis; isopentenyl diphosphate biosynthesis via mevalonate pathway; isopentenyl diphosphate from (R)-mevalonate: step 2/3.</text>
</comment>
<evidence type="ECO:0000256" key="4">
    <source>
        <dbReference type="ARBA" id="ARBA00022741"/>
    </source>
</evidence>
<evidence type="ECO:0000256" key="2">
    <source>
        <dbReference type="ARBA" id="ARBA00012958"/>
    </source>
</evidence>
<protein>
    <recommendedName>
        <fullName evidence="2">phosphomevalonate kinase</fullName>
        <ecNumber evidence="2">2.7.4.2</ecNumber>
    </recommendedName>
</protein>
<keyword evidence="6" id="KW-0067">ATP-binding</keyword>
<dbReference type="GO" id="GO:0004631">
    <property type="term" value="F:phosphomevalonate kinase activity"/>
    <property type="evidence" value="ECO:0007669"/>
    <property type="project" value="UniProtKB-EC"/>
</dbReference>
<dbReference type="Gene3D" id="3.30.70.890">
    <property type="entry name" value="GHMP kinase, C-terminal domain"/>
    <property type="match status" value="1"/>
</dbReference>
<evidence type="ECO:0000259" key="8">
    <source>
        <dbReference type="Pfam" id="PF08544"/>
    </source>
</evidence>
<dbReference type="InterPro" id="IPR036554">
    <property type="entry name" value="GHMP_kinase_C_sf"/>
</dbReference>
<sequence>MTTAVVAALLHYLGVVDLSPLSKFEGSADLDVVHIIAQTAHCIAQGKVGSGFDVSSAVYGSHRYVRFSPDVLSSAQDAAKGTPLQEVMAAILKGKWDHERTKFSLPPLMNLLLGEPGTGGSSTPSMVGAVKRWQKSDPAKAQETWRKLSEANSKLEIQFNILSKLAEENCNAYKCVIDKCSKQKSEKWIEQSIEPSQEAVVKALLGARSAMVEIRNLMHQMGEAAGVPIEPESQTRLLDATMDMEGVLLAGVPGAGGFDAVFAVTLGDSGNNVAKAWSSLNVLALLVREDPHGVSLETADPRTEEITATVSAVHIE</sequence>
<dbReference type="InterPro" id="IPR014721">
    <property type="entry name" value="Ribsml_uS5_D2-typ_fold_subgr"/>
</dbReference>
<keyword evidence="10" id="KW-1185">Reference proteome</keyword>
<dbReference type="Pfam" id="PF08544">
    <property type="entry name" value="GHMP_kinases_C"/>
    <property type="match status" value="1"/>
</dbReference>
<feature type="signal peptide" evidence="7">
    <location>
        <begin position="1"/>
        <end position="18"/>
    </location>
</feature>
<dbReference type="GO" id="GO:0010142">
    <property type="term" value="P:farnesyl diphosphate biosynthetic process, mevalonate pathway"/>
    <property type="evidence" value="ECO:0007669"/>
    <property type="project" value="TreeGrafter"/>
</dbReference>
<keyword evidence="5" id="KW-0418">Kinase</keyword>
<feature type="domain" description="GHMP kinase C-terminal" evidence="8">
    <location>
        <begin position="208"/>
        <end position="279"/>
    </location>
</feature>
<comment type="caution">
    <text evidence="9">The sequence shown here is derived from an EMBL/GenBank/DDBJ whole genome shotgun (WGS) entry which is preliminary data.</text>
</comment>
<dbReference type="InterPro" id="IPR035102">
    <property type="entry name" value="Phosphomevalonate_kinase"/>
</dbReference>
<reference evidence="9" key="1">
    <citation type="submission" date="2022-11" db="EMBL/GenBank/DDBJ databases">
        <authorList>
            <person name="Hyden B.L."/>
            <person name="Feng K."/>
            <person name="Yates T."/>
            <person name="Jawdy S."/>
            <person name="Smart L.B."/>
            <person name="Muchero W."/>
        </authorList>
    </citation>
    <scope>NUCLEOTIDE SEQUENCE</scope>
    <source>
        <tissue evidence="9">Shoot tip</tissue>
    </source>
</reference>
<evidence type="ECO:0000256" key="1">
    <source>
        <dbReference type="ARBA" id="ARBA00005017"/>
    </source>
</evidence>
<accession>A0A9Q0PWQ3</accession>